<dbReference type="RefSeq" id="WP_378175302.1">
    <property type="nucleotide sequence ID" value="NZ_JBHTCR010000002.1"/>
</dbReference>
<sequence length="46" mass="5684">MKPQFENIPLVKNEDKKRFEIESDGHFANQEWKRIVDQRFESYDKL</sequence>
<proteinExistence type="predicted"/>
<dbReference type="Proteomes" id="UP001596550">
    <property type="component" value="Unassembled WGS sequence"/>
</dbReference>
<organism evidence="1 2">
    <name type="scientific">Chryseobacterium zhengzhouense</name>
    <dbReference type="NCBI Taxonomy" id="1636086"/>
    <lineage>
        <taxon>Bacteria</taxon>
        <taxon>Pseudomonadati</taxon>
        <taxon>Bacteroidota</taxon>
        <taxon>Flavobacteriia</taxon>
        <taxon>Flavobacteriales</taxon>
        <taxon>Weeksellaceae</taxon>
        <taxon>Chryseobacterium group</taxon>
        <taxon>Chryseobacterium</taxon>
    </lineage>
</organism>
<name>A0ABW2LYD5_9FLAO</name>
<evidence type="ECO:0000313" key="2">
    <source>
        <dbReference type="Proteomes" id="UP001596550"/>
    </source>
</evidence>
<keyword evidence="2" id="KW-1185">Reference proteome</keyword>
<protein>
    <submittedName>
        <fullName evidence="1">Uncharacterized protein</fullName>
    </submittedName>
</protein>
<evidence type="ECO:0000313" key="1">
    <source>
        <dbReference type="EMBL" id="MFC7346279.1"/>
    </source>
</evidence>
<dbReference type="EMBL" id="JBHTCR010000002">
    <property type="protein sequence ID" value="MFC7346279.1"/>
    <property type="molecule type" value="Genomic_DNA"/>
</dbReference>
<reference evidence="2" key="1">
    <citation type="journal article" date="2019" name="Int. J. Syst. Evol. Microbiol.">
        <title>The Global Catalogue of Microorganisms (GCM) 10K type strain sequencing project: providing services to taxonomists for standard genome sequencing and annotation.</title>
        <authorList>
            <consortium name="The Broad Institute Genomics Platform"/>
            <consortium name="The Broad Institute Genome Sequencing Center for Infectious Disease"/>
            <person name="Wu L."/>
            <person name="Ma J."/>
        </authorList>
    </citation>
    <scope>NUCLEOTIDE SEQUENCE [LARGE SCALE GENOMIC DNA]</scope>
    <source>
        <strain evidence="2">CCUG 54781</strain>
    </source>
</reference>
<accession>A0ABW2LYD5</accession>
<comment type="caution">
    <text evidence="1">The sequence shown here is derived from an EMBL/GenBank/DDBJ whole genome shotgun (WGS) entry which is preliminary data.</text>
</comment>
<gene>
    <name evidence="1" type="ORF">ACFQO9_06025</name>
</gene>